<dbReference type="GO" id="GO:0004177">
    <property type="term" value="F:aminopeptidase activity"/>
    <property type="evidence" value="ECO:0007669"/>
    <property type="project" value="UniProtKB-UniRule"/>
</dbReference>
<proteinExistence type="inferred from homology"/>
<accession>A0A917UKH5</accession>
<dbReference type="SUPFAM" id="SSF53187">
    <property type="entry name" value="Zn-dependent exopeptidases"/>
    <property type="match status" value="1"/>
</dbReference>
<dbReference type="Gene3D" id="2.40.30.40">
    <property type="entry name" value="Peptidase M42, domain 2"/>
    <property type="match status" value="1"/>
</dbReference>
<keyword evidence="3" id="KW-0645">Protease</keyword>
<keyword evidence="2" id="KW-0031">Aminopeptidase</keyword>
<feature type="binding site" evidence="8">
    <location>
        <position position="179"/>
    </location>
    <ligand>
        <name>Zn(2+)</name>
        <dbReference type="ChEBI" id="CHEBI:29105"/>
        <label>2</label>
    </ligand>
</feature>
<feature type="binding site" evidence="8">
    <location>
        <position position="60"/>
    </location>
    <ligand>
        <name>Zn(2+)</name>
        <dbReference type="ChEBI" id="CHEBI:29105"/>
        <label>1</label>
    </ligand>
</feature>
<feature type="binding site" evidence="8">
    <location>
        <position position="235"/>
    </location>
    <ligand>
        <name>Zn(2+)</name>
        <dbReference type="ChEBI" id="CHEBI:29105"/>
        <label>1</label>
    </ligand>
</feature>
<dbReference type="RefSeq" id="WP_189262006.1">
    <property type="nucleotide sequence ID" value="NZ_BMML01000003.1"/>
</dbReference>
<evidence type="ECO:0000256" key="5">
    <source>
        <dbReference type="ARBA" id="ARBA00022801"/>
    </source>
</evidence>
<evidence type="ECO:0000313" key="9">
    <source>
        <dbReference type="EMBL" id="GGM97168.1"/>
    </source>
</evidence>
<evidence type="ECO:0000256" key="4">
    <source>
        <dbReference type="ARBA" id="ARBA00022723"/>
    </source>
</evidence>
<dbReference type="Proteomes" id="UP000653411">
    <property type="component" value="Unassembled WGS sequence"/>
</dbReference>
<evidence type="ECO:0000256" key="3">
    <source>
        <dbReference type="ARBA" id="ARBA00022670"/>
    </source>
</evidence>
<dbReference type="PANTHER" id="PTHR32481">
    <property type="entry name" value="AMINOPEPTIDASE"/>
    <property type="match status" value="1"/>
</dbReference>
<evidence type="ECO:0000313" key="10">
    <source>
        <dbReference type="Proteomes" id="UP000653411"/>
    </source>
</evidence>
<dbReference type="SUPFAM" id="SSF101821">
    <property type="entry name" value="Aminopeptidase/glucanase lid domain"/>
    <property type="match status" value="1"/>
</dbReference>
<protein>
    <submittedName>
        <fullName evidence="9">Peptidase M42</fullName>
    </submittedName>
</protein>
<dbReference type="Gene3D" id="3.40.630.10">
    <property type="entry name" value="Zn peptidases"/>
    <property type="match status" value="1"/>
</dbReference>
<dbReference type="InterPro" id="IPR051464">
    <property type="entry name" value="Peptidase_M42_aminopept"/>
</dbReference>
<dbReference type="PANTHER" id="PTHR32481:SF0">
    <property type="entry name" value="AMINOPEPTIDASE YPDE-RELATED"/>
    <property type="match status" value="1"/>
</dbReference>
<feature type="binding site" evidence="8">
    <location>
        <position position="212"/>
    </location>
    <ligand>
        <name>Zn(2+)</name>
        <dbReference type="ChEBI" id="CHEBI:29105"/>
        <label>2</label>
    </ligand>
</feature>
<dbReference type="InterPro" id="IPR008007">
    <property type="entry name" value="Peptidase_M42"/>
</dbReference>
<evidence type="ECO:0000256" key="1">
    <source>
        <dbReference type="ARBA" id="ARBA00006272"/>
    </source>
</evidence>
<gene>
    <name evidence="9" type="ORF">GCM10011578_017380</name>
</gene>
<feature type="binding site" evidence="8">
    <location>
        <position position="179"/>
    </location>
    <ligand>
        <name>Zn(2+)</name>
        <dbReference type="ChEBI" id="CHEBI:29105"/>
        <label>1</label>
    </ligand>
</feature>
<evidence type="ECO:0000256" key="7">
    <source>
        <dbReference type="PIRSR" id="PIRSR001123-1"/>
    </source>
</evidence>
<organism evidence="9 10">
    <name type="scientific">Streptomyces fuscichromogenes</name>
    <dbReference type="NCBI Taxonomy" id="1324013"/>
    <lineage>
        <taxon>Bacteria</taxon>
        <taxon>Bacillati</taxon>
        <taxon>Actinomycetota</taxon>
        <taxon>Actinomycetes</taxon>
        <taxon>Kitasatosporales</taxon>
        <taxon>Streptomycetaceae</taxon>
        <taxon>Streptomyces</taxon>
    </lineage>
</organism>
<dbReference type="GO" id="GO:0006508">
    <property type="term" value="P:proteolysis"/>
    <property type="evidence" value="ECO:0007669"/>
    <property type="project" value="UniProtKB-KW"/>
</dbReference>
<keyword evidence="4 8" id="KW-0479">Metal-binding</keyword>
<keyword evidence="5" id="KW-0378">Hydrolase</keyword>
<reference evidence="9" key="2">
    <citation type="submission" date="2020-09" db="EMBL/GenBank/DDBJ databases">
        <authorList>
            <person name="Sun Q."/>
            <person name="Zhou Y."/>
        </authorList>
    </citation>
    <scope>NUCLEOTIDE SEQUENCE</scope>
    <source>
        <strain evidence="9">CGMCC 4.7110</strain>
    </source>
</reference>
<dbReference type="Pfam" id="PF05343">
    <property type="entry name" value="Peptidase_M42"/>
    <property type="match status" value="1"/>
</dbReference>
<sequence>MFELIKQLTELPGPCGHEGAVADFLRQRWAGSGAEVSTTSVGNVVGRIPGDGPRLMVQAHMDEMSLRVRTITEDGFVHLGAGMRGSGFGILPEAVNRIAQILTPSGLVDGVFARATGHLRGSTGGRLDGGIASWDDVFVDLGLPDRRSVLAAGIHVGSPVLYRAKTRRLGRHLIGKALDDRVGLALMTALADRLAGTRATRDVVLVATVQEETGAVGAASLRHDLGSFHEAVALEVGPAGDFPGMPSDAREVALGRGPALVHSDAATHYDAGLTRVLLDLADRNKIPVQHAAFASFGTDGAQLMMQGIPTALLTVPTRYTHSPFEMVHLDDVSAALDLLVAACNR</sequence>
<feature type="active site" description="Proton acceptor" evidence="7">
    <location>
        <position position="211"/>
    </location>
</feature>
<evidence type="ECO:0000256" key="6">
    <source>
        <dbReference type="PIRNR" id="PIRNR001123"/>
    </source>
</evidence>
<evidence type="ECO:0000256" key="8">
    <source>
        <dbReference type="PIRSR" id="PIRSR001123-2"/>
    </source>
</evidence>
<keyword evidence="10" id="KW-1185">Reference proteome</keyword>
<dbReference type="PIRSF" id="PIRSF001123">
    <property type="entry name" value="PepA_GA"/>
    <property type="match status" value="1"/>
</dbReference>
<comment type="caution">
    <text evidence="9">The sequence shown here is derived from an EMBL/GenBank/DDBJ whole genome shotgun (WGS) entry which is preliminary data.</text>
</comment>
<comment type="similarity">
    <text evidence="1 6">Belongs to the peptidase M42 family.</text>
</comment>
<dbReference type="EMBL" id="BMML01000003">
    <property type="protein sequence ID" value="GGM97168.1"/>
    <property type="molecule type" value="Genomic_DNA"/>
</dbReference>
<feature type="binding site" evidence="8">
    <location>
        <position position="321"/>
    </location>
    <ligand>
        <name>Zn(2+)</name>
        <dbReference type="ChEBI" id="CHEBI:29105"/>
        <label>2</label>
    </ligand>
</feature>
<dbReference type="AlphaFoldDB" id="A0A917UKH5"/>
<dbReference type="GO" id="GO:0046872">
    <property type="term" value="F:metal ion binding"/>
    <property type="evidence" value="ECO:0007669"/>
    <property type="project" value="UniProtKB-UniRule"/>
</dbReference>
<dbReference type="InterPro" id="IPR023367">
    <property type="entry name" value="Peptidase_M42_dom2"/>
</dbReference>
<name>A0A917UKH5_9ACTN</name>
<reference evidence="9" key="1">
    <citation type="journal article" date="2014" name="Int. J. Syst. Evol. Microbiol.">
        <title>Complete genome sequence of Corynebacterium casei LMG S-19264T (=DSM 44701T), isolated from a smear-ripened cheese.</title>
        <authorList>
            <consortium name="US DOE Joint Genome Institute (JGI-PGF)"/>
            <person name="Walter F."/>
            <person name="Albersmeier A."/>
            <person name="Kalinowski J."/>
            <person name="Ruckert C."/>
        </authorList>
    </citation>
    <scope>NUCLEOTIDE SEQUENCE</scope>
    <source>
        <strain evidence="9">CGMCC 4.7110</strain>
    </source>
</reference>
<evidence type="ECO:0000256" key="2">
    <source>
        <dbReference type="ARBA" id="ARBA00022438"/>
    </source>
</evidence>
<comment type="cofactor">
    <cofactor evidence="8">
        <name>a divalent metal cation</name>
        <dbReference type="ChEBI" id="CHEBI:60240"/>
    </cofactor>
    <text evidence="8">Binds 2 divalent metal cations per subunit.</text>
</comment>